<dbReference type="InterPro" id="IPR051055">
    <property type="entry name" value="PIF1_helicase"/>
</dbReference>
<evidence type="ECO:0000313" key="5">
    <source>
        <dbReference type="Proteomes" id="UP000799757"/>
    </source>
</evidence>
<organism evidence="4 5">
    <name type="scientific">Melanomma pulvis-pyrius CBS 109.77</name>
    <dbReference type="NCBI Taxonomy" id="1314802"/>
    <lineage>
        <taxon>Eukaryota</taxon>
        <taxon>Fungi</taxon>
        <taxon>Dikarya</taxon>
        <taxon>Ascomycota</taxon>
        <taxon>Pezizomycotina</taxon>
        <taxon>Dothideomycetes</taxon>
        <taxon>Pleosporomycetidae</taxon>
        <taxon>Pleosporales</taxon>
        <taxon>Melanommataceae</taxon>
        <taxon>Melanomma</taxon>
    </lineage>
</organism>
<accession>A0A6A6WZX3</accession>
<dbReference type="GO" id="GO:0006281">
    <property type="term" value="P:DNA repair"/>
    <property type="evidence" value="ECO:0007669"/>
    <property type="project" value="UniProtKB-KW"/>
</dbReference>
<dbReference type="InterPro" id="IPR027417">
    <property type="entry name" value="P-loop_NTPase"/>
</dbReference>
<dbReference type="InterPro" id="IPR010285">
    <property type="entry name" value="DNA_helicase_pif1-like_DEAD"/>
</dbReference>
<keyword evidence="5" id="KW-1185">Reference proteome</keyword>
<dbReference type="EC" id="5.6.2.3" evidence="1"/>
<keyword evidence="1" id="KW-0234">DNA repair</keyword>
<sequence>MRQSVTSIPDDGYQTARTPLVGGFSRSRPVSTMALRDTNINAYQPGQSFEYQVPPVETEQIPRKRQWMNEETVPHSASAHKRRAGGSPVEVINLIDDDDDPPGPHANPRVPSALNANRRSSDPKSQRAYEALGSHTTPYEIPSSPSPEPPMTTEPNMPDLTKFVHVTRTPTKATNSSDDIVPITEPVLCQEQADLVDLIMSGRNVFYTGSAGCGKSTVLKSFVKRFAEMGLRVNIIAPTGRAALDINGTTTWSYAGWTPDHHKKPLKALKAGAHGKFVRQRLSDTHVLVIDEISMVENLHFERLNIIMKEARNSDLAYV</sequence>
<dbReference type="OrthoDB" id="432234at2759"/>
<dbReference type="Gene3D" id="3.40.50.300">
    <property type="entry name" value="P-loop containing nucleotide triphosphate hydrolases"/>
    <property type="match status" value="1"/>
</dbReference>
<dbReference type="GO" id="GO:0005524">
    <property type="term" value="F:ATP binding"/>
    <property type="evidence" value="ECO:0007669"/>
    <property type="project" value="UniProtKB-KW"/>
</dbReference>
<comment type="catalytic activity">
    <reaction evidence="1">
        <text>ATP + H2O = ADP + phosphate + H(+)</text>
        <dbReference type="Rhea" id="RHEA:13065"/>
        <dbReference type="ChEBI" id="CHEBI:15377"/>
        <dbReference type="ChEBI" id="CHEBI:15378"/>
        <dbReference type="ChEBI" id="CHEBI:30616"/>
        <dbReference type="ChEBI" id="CHEBI:43474"/>
        <dbReference type="ChEBI" id="CHEBI:456216"/>
        <dbReference type="EC" id="5.6.2.3"/>
    </reaction>
</comment>
<dbReference type="PANTHER" id="PTHR47642:SF7">
    <property type="entry name" value="ATP-DEPENDENT DNA HELICASE PIF1"/>
    <property type="match status" value="1"/>
</dbReference>
<comment type="cofactor">
    <cofactor evidence="1">
        <name>Mg(2+)</name>
        <dbReference type="ChEBI" id="CHEBI:18420"/>
    </cofactor>
</comment>
<dbReference type="GO" id="GO:0043139">
    <property type="term" value="F:5'-3' DNA helicase activity"/>
    <property type="evidence" value="ECO:0007669"/>
    <property type="project" value="UniProtKB-EC"/>
</dbReference>
<dbReference type="PANTHER" id="PTHR47642">
    <property type="entry name" value="ATP-DEPENDENT DNA HELICASE"/>
    <property type="match status" value="1"/>
</dbReference>
<feature type="domain" description="DNA helicase Pif1-like DEAD-box helicase" evidence="3">
    <location>
        <begin position="188"/>
        <end position="313"/>
    </location>
</feature>
<evidence type="ECO:0000256" key="2">
    <source>
        <dbReference type="SAM" id="MobiDB-lite"/>
    </source>
</evidence>
<dbReference type="EMBL" id="MU002135">
    <property type="protein sequence ID" value="KAF2789471.1"/>
    <property type="molecule type" value="Genomic_DNA"/>
</dbReference>
<keyword evidence="1" id="KW-0067">ATP-binding</keyword>
<dbReference type="SUPFAM" id="SSF52540">
    <property type="entry name" value="P-loop containing nucleoside triphosphate hydrolases"/>
    <property type="match status" value="1"/>
</dbReference>
<evidence type="ECO:0000313" key="4">
    <source>
        <dbReference type="EMBL" id="KAF2789471.1"/>
    </source>
</evidence>
<gene>
    <name evidence="4" type="ORF">K505DRAFT_93473</name>
</gene>
<name>A0A6A6WZX3_9PLEO</name>
<feature type="region of interest" description="Disordered" evidence="2">
    <location>
        <begin position="1"/>
        <end position="21"/>
    </location>
</feature>
<reference evidence="4" key="1">
    <citation type="journal article" date="2020" name="Stud. Mycol.">
        <title>101 Dothideomycetes genomes: a test case for predicting lifestyles and emergence of pathogens.</title>
        <authorList>
            <person name="Haridas S."/>
            <person name="Albert R."/>
            <person name="Binder M."/>
            <person name="Bloem J."/>
            <person name="Labutti K."/>
            <person name="Salamov A."/>
            <person name="Andreopoulos B."/>
            <person name="Baker S."/>
            <person name="Barry K."/>
            <person name="Bills G."/>
            <person name="Bluhm B."/>
            <person name="Cannon C."/>
            <person name="Castanera R."/>
            <person name="Culley D."/>
            <person name="Daum C."/>
            <person name="Ezra D."/>
            <person name="Gonzalez J."/>
            <person name="Henrissat B."/>
            <person name="Kuo A."/>
            <person name="Liang C."/>
            <person name="Lipzen A."/>
            <person name="Lutzoni F."/>
            <person name="Magnuson J."/>
            <person name="Mondo S."/>
            <person name="Nolan M."/>
            <person name="Ohm R."/>
            <person name="Pangilinan J."/>
            <person name="Park H.-J."/>
            <person name="Ramirez L."/>
            <person name="Alfaro M."/>
            <person name="Sun H."/>
            <person name="Tritt A."/>
            <person name="Yoshinaga Y."/>
            <person name="Zwiers L.-H."/>
            <person name="Turgeon B."/>
            <person name="Goodwin S."/>
            <person name="Spatafora J."/>
            <person name="Crous P."/>
            <person name="Grigoriev I."/>
        </authorList>
    </citation>
    <scope>NUCLEOTIDE SEQUENCE</scope>
    <source>
        <strain evidence="4">CBS 109.77</strain>
    </source>
</reference>
<dbReference type="AlphaFoldDB" id="A0A6A6WZX3"/>
<dbReference type="Pfam" id="PF05970">
    <property type="entry name" value="PIF1"/>
    <property type="match status" value="1"/>
</dbReference>
<keyword evidence="1" id="KW-0233">DNA recombination</keyword>
<keyword evidence="1" id="KW-0378">Hydrolase</keyword>
<dbReference type="GO" id="GO:0006310">
    <property type="term" value="P:DNA recombination"/>
    <property type="evidence" value="ECO:0007669"/>
    <property type="project" value="UniProtKB-KW"/>
</dbReference>
<dbReference type="Proteomes" id="UP000799757">
    <property type="component" value="Unassembled WGS sequence"/>
</dbReference>
<dbReference type="GO" id="GO:0016787">
    <property type="term" value="F:hydrolase activity"/>
    <property type="evidence" value="ECO:0007669"/>
    <property type="project" value="UniProtKB-KW"/>
</dbReference>
<comment type="similarity">
    <text evidence="1">Belongs to the helicase family.</text>
</comment>
<keyword evidence="1" id="KW-0547">Nucleotide-binding</keyword>
<dbReference type="GO" id="GO:0000723">
    <property type="term" value="P:telomere maintenance"/>
    <property type="evidence" value="ECO:0007669"/>
    <property type="project" value="InterPro"/>
</dbReference>
<feature type="region of interest" description="Disordered" evidence="2">
    <location>
        <begin position="92"/>
        <end position="154"/>
    </location>
</feature>
<protein>
    <recommendedName>
        <fullName evidence="1">ATP-dependent DNA helicase</fullName>
        <ecNumber evidence="1">5.6.2.3</ecNumber>
    </recommendedName>
</protein>
<proteinExistence type="inferred from homology"/>
<evidence type="ECO:0000256" key="1">
    <source>
        <dbReference type="RuleBase" id="RU363044"/>
    </source>
</evidence>
<keyword evidence="1" id="KW-0347">Helicase</keyword>
<keyword evidence="1" id="KW-0227">DNA damage</keyword>
<evidence type="ECO:0000259" key="3">
    <source>
        <dbReference type="Pfam" id="PF05970"/>
    </source>
</evidence>